<keyword evidence="3" id="KW-1185">Reference proteome</keyword>
<dbReference type="RefSeq" id="WP_420163705.1">
    <property type="nucleotide sequence ID" value="NZ_JBDLNV010000002.1"/>
</dbReference>
<dbReference type="Proteomes" id="UP001629745">
    <property type="component" value="Unassembled WGS sequence"/>
</dbReference>
<organism evidence="2 3">
    <name type="scientific">Rhodococcus parequi</name>
    <dbReference type="NCBI Taxonomy" id="3137122"/>
    <lineage>
        <taxon>Bacteria</taxon>
        <taxon>Bacillati</taxon>
        <taxon>Actinomycetota</taxon>
        <taxon>Actinomycetes</taxon>
        <taxon>Mycobacteriales</taxon>
        <taxon>Nocardiaceae</taxon>
        <taxon>Rhodococcus</taxon>
    </lineage>
</organism>
<dbReference type="InterPro" id="IPR001753">
    <property type="entry name" value="Enoyl-CoA_hydra/iso"/>
</dbReference>
<dbReference type="SUPFAM" id="SSF52096">
    <property type="entry name" value="ClpP/crotonase"/>
    <property type="match status" value="1"/>
</dbReference>
<gene>
    <name evidence="2" type="ORF">ABEU20_001710</name>
</gene>
<protein>
    <submittedName>
        <fullName evidence="2">Enoyl-CoA hydratase/isomerase family protein</fullName>
    </submittedName>
</protein>
<evidence type="ECO:0000313" key="3">
    <source>
        <dbReference type="Proteomes" id="UP001629745"/>
    </source>
</evidence>
<evidence type="ECO:0000313" key="2">
    <source>
        <dbReference type="EMBL" id="MFM1723149.1"/>
    </source>
</evidence>
<dbReference type="EMBL" id="JBDLNV010000002">
    <property type="protein sequence ID" value="MFM1723149.1"/>
    <property type="molecule type" value="Genomic_DNA"/>
</dbReference>
<accession>A0ABW9FCU5</accession>
<proteinExistence type="inferred from homology"/>
<dbReference type="Pfam" id="PF00378">
    <property type="entry name" value="ECH_1"/>
    <property type="match status" value="1"/>
</dbReference>
<comment type="similarity">
    <text evidence="1">Belongs to the enoyl-CoA hydratase/isomerase family.</text>
</comment>
<evidence type="ECO:0000256" key="1">
    <source>
        <dbReference type="ARBA" id="ARBA00005254"/>
    </source>
</evidence>
<dbReference type="PANTHER" id="PTHR43802">
    <property type="entry name" value="ENOYL-COA HYDRATASE"/>
    <property type="match status" value="1"/>
</dbReference>
<dbReference type="InterPro" id="IPR029045">
    <property type="entry name" value="ClpP/crotonase-like_dom_sf"/>
</dbReference>
<reference evidence="2 3" key="1">
    <citation type="submission" date="2023-11" db="EMBL/GenBank/DDBJ databases">
        <authorList>
            <person name="Val-Calvo J."/>
            <person name="Scortti M."/>
            <person name="Vazquez-Boland J."/>
        </authorList>
    </citation>
    <scope>NUCLEOTIDE SEQUENCE [LARGE SCALE GENOMIC DNA]</scope>
    <source>
        <strain evidence="2 3">PAM 2766</strain>
    </source>
</reference>
<sequence length="245" mass="26229">MTAASRGDVRVRHHRSGRLDIELHRPERRNALTVPMVARLAEAIREAQADDSVTSVLLYGAGGCFSAGVDLVEMQSDGPAISAAIEDLHRNLSRLDKPLVGALERAAVNGAAAVALACDLLVVGERSFLEIGEARMGIAAPNNLRWLLAKYSPNQALQLTLACERQYGPDLLRRNIAYAVVPDGEVLERATALAEGIAGYPANAGAAMKRSIAAGGPGTEVNRPLPRPPADPLCCRELRRNTEWL</sequence>
<name>A0ABW9FCU5_9NOCA</name>
<dbReference type="PANTHER" id="PTHR43802:SF1">
    <property type="entry name" value="IP11341P-RELATED"/>
    <property type="match status" value="1"/>
</dbReference>
<dbReference type="Gene3D" id="3.90.226.10">
    <property type="entry name" value="2-enoyl-CoA Hydratase, Chain A, domain 1"/>
    <property type="match status" value="1"/>
</dbReference>
<dbReference type="CDD" id="cd06558">
    <property type="entry name" value="crotonase-like"/>
    <property type="match status" value="1"/>
</dbReference>
<comment type="caution">
    <text evidence="2">The sequence shown here is derived from an EMBL/GenBank/DDBJ whole genome shotgun (WGS) entry which is preliminary data.</text>
</comment>